<dbReference type="Proteomes" id="UP000054526">
    <property type="component" value="Unassembled WGS sequence"/>
</dbReference>
<dbReference type="EMBL" id="JXAL01000016">
    <property type="protein sequence ID" value="KIL35858.1"/>
    <property type="molecule type" value="Genomic_DNA"/>
</dbReference>
<sequence>MLKPKIRKGTFQHVESELYAYHDTRKEIVRLKNEILYATATPDNNGGGRSSLPSDPTGRTATLMVSHRRIEQMERIVEAIESVVDRLPKDKSDMIKMRYWARPQTLTWEGIALNLHISRRQIMNWRDDIIEAITDKIGWR</sequence>
<evidence type="ECO:0000313" key="2">
    <source>
        <dbReference type="EMBL" id="KIL35858.1"/>
    </source>
</evidence>
<proteinExistence type="predicted"/>
<feature type="region of interest" description="Disordered" evidence="1">
    <location>
        <begin position="40"/>
        <end position="59"/>
    </location>
</feature>
<name>A0ABR5A528_9BACL</name>
<accession>A0ABR5A528</accession>
<comment type="caution">
    <text evidence="2">The sequence shown here is derived from an EMBL/GenBank/DDBJ whole genome shotgun (WGS) entry which is preliminary data.</text>
</comment>
<reference evidence="2 3" key="1">
    <citation type="submission" date="2014-12" db="EMBL/GenBank/DDBJ databases">
        <title>Draft genome sequence of Cohnella kolymensis strain B-2846.</title>
        <authorList>
            <person name="Karlyshev A.V."/>
            <person name="Kudryashova E.B."/>
        </authorList>
    </citation>
    <scope>NUCLEOTIDE SEQUENCE [LARGE SCALE GENOMIC DNA]</scope>
    <source>
        <strain evidence="2 3">VKM B-2846</strain>
    </source>
</reference>
<dbReference type="InterPro" id="IPR006523">
    <property type="entry name" value="RinA"/>
</dbReference>
<protein>
    <submittedName>
        <fullName evidence="2">RinA family phage transcriptional regulator</fullName>
    </submittedName>
</protein>
<evidence type="ECO:0000256" key="1">
    <source>
        <dbReference type="SAM" id="MobiDB-lite"/>
    </source>
</evidence>
<organism evidence="2 3">
    <name type="scientific">Cohnella kolymensis</name>
    <dbReference type="NCBI Taxonomy" id="1590652"/>
    <lineage>
        <taxon>Bacteria</taxon>
        <taxon>Bacillati</taxon>
        <taxon>Bacillota</taxon>
        <taxon>Bacilli</taxon>
        <taxon>Bacillales</taxon>
        <taxon>Paenibacillaceae</taxon>
        <taxon>Cohnella</taxon>
    </lineage>
</organism>
<keyword evidence="3" id="KW-1185">Reference proteome</keyword>
<gene>
    <name evidence="2" type="ORF">SD71_10715</name>
</gene>
<dbReference type="NCBIfam" id="TIGR01636">
    <property type="entry name" value="phage_rinA"/>
    <property type="match status" value="1"/>
</dbReference>
<dbReference type="RefSeq" id="WP_041062556.1">
    <property type="nucleotide sequence ID" value="NZ_JXAL01000016.1"/>
</dbReference>
<evidence type="ECO:0000313" key="3">
    <source>
        <dbReference type="Proteomes" id="UP000054526"/>
    </source>
</evidence>